<organism evidence="2 3">
    <name type="scientific">Brachyspira pilosicoli WesB</name>
    <dbReference type="NCBI Taxonomy" id="1161918"/>
    <lineage>
        <taxon>Bacteria</taxon>
        <taxon>Pseudomonadati</taxon>
        <taxon>Spirochaetota</taxon>
        <taxon>Spirochaetia</taxon>
        <taxon>Brachyspirales</taxon>
        <taxon>Brachyspiraceae</taxon>
        <taxon>Brachyspira</taxon>
    </lineage>
</organism>
<dbReference type="KEGG" id="bpw:WESB_0698"/>
<dbReference type="InterPro" id="IPR011991">
    <property type="entry name" value="ArsR-like_HTH"/>
</dbReference>
<evidence type="ECO:0000259" key="1">
    <source>
        <dbReference type="PROSITE" id="PS50943"/>
    </source>
</evidence>
<dbReference type="InterPro" id="IPR007630">
    <property type="entry name" value="RNA_pol_sigma70_r4"/>
</dbReference>
<dbReference type="EMBL" id="HE793032">
    <property type="protein sequence ID" value="CCG56168.1"/>
    <property type="molecule type" value="Genomic_DNA"/>
</dbReference>
<dbReference type="Gene3D" id="1.10.10.60">
    <property type="entry name" value="Homeodomain-like"/>
    <property type="match status" value="1"/>
</dbReference>
<gene>
    <name evidence="2" type="ORF">WESB_0698</name>
</gene>
<sequence length="132" mass="15460">MKKNSKSTIENNQIQHSSIINNTLVEKNNSNIKNLNEFDVDVCKKEIYEERGNYKKYKIIHENKNIVTTCTIKQHGNAKSMECTSYEKNDNRDLMNDDIKQMYKDKRTQKEIADITGISQSTVSRRLKEVNK</sequence>
<dbReference type="InterPro" id="IPR001387">
    <property type="entry name" value="Cro/C1-type_HTH"/>
</dbReference>
<feature type="domain" description="HTH cro/C1-type" evidence="1">
    <location>
        <begin position="99"/>
        <end position="125"/>
    </location>
</feature>
<dbReference type="PROSITE" id="PS50943">
    <property type="entry name" value="HTH_CROC1"/>
    <property type="match status" value="1"/>
</dbReference>
<dbReference type="SUPFAM" id="SSF47413">
    <property type="entry name" value="lambda repressor-like DNA-binding domains"/>
    <property type="match status" value="1"/>
</dbReference>
<evidence type="ECO:0000313" key="3">
    <source>
        <dbReference type="Proteomes" id="UP000003759"/>
    </source>
</evidence>
<dbReference type="InterPro" id="IPR010982">
    <property type="entry name" value="Lambda_DNA-bd_dom_sf"/>
</dbReference>
<dbReference type="Proteomes" id="UP000003759">
    <property type="component" value="Chromosome"/>
</dbReference>
<protein>
    <submittedName>
        <fullName evidence="2">Unclassified</fullName>
    </submittedName>
</protein>
<name>K0JFB6_BRAPL</name>
<dbReference type="GO" id="GO:0003700">
    <property type="term" value="F:DNA-binding transcription factor activity"/>
    <property type="evidence" value="ECO:0007669"/>
    <property type="project" value="InterPro"/>
</dbReference>
<dbReference type="GO" id="GO:0006352">
    <property type="term" value="P:DNA-templated transcription initiation"/>
    <property type="evidence" value="ECO:0007669"/>
    <property type="project" value="InterPro"/>
</dbReference>
<proteinExistence type="predicted"/>
<evidence type="ECO:0000313" key="2">
    <source>
        <dbReference type="EMBL" id="CCG56168.1"/>
    </source>
</evidence>
<dbReference type="CDD" id="cd00090">
    <property type="entry name" value="HTH_ARSR"/>
    <property type="match status" value="1"/>
</dbReference>
<reference evidence="2 3" key="1">
    <citation type="journal article" date="2012" name="BMC Genomics">
        <title>Comparative genomics of Brachyspira pilosicoli strains: genome rearrangements, reductions and correlation of genetic compliment with phenotypic diversity.</title>
        <authorList>
            <person name="Mappley L.J."/>
            <person name="Black M.L."/>
            <person name="Abuoun M."/>
            <person name="Darby A.C."/>
            <person name="Woodward M.J."/>
            <person name="Parkhill J."/>
            <person name="Turner A.K."/>
            <person name="Bellgard M.I."/>
            <person name="La T."/>
            <person name="Phillips N.D."/>
            <person name="La Ragione R.M."/>
            <person name="Hampson D.J."/>
        </authorList>
    </citation>
    <scope>NUCLEOTIDE SEQUENCE [LARGE SCALE GENOMIC DNA]</scope>
    <source>
        <strain evidence="2">WesB</strain>
    </source>
</reference>
<dbReference type="Pfam" id="PF04545">
    <property type="entry name" value="Sigma70_r4"/>
    <property type="match status" value="1"/>
</dbReference>
<dbReference type="GO" id="GO:0003677">
    <property type="term" value="F:DNA binding"/>
    <property type="evidence" value="ECO:0007669"/>
    <property type="project" value="InterPro"/>
</dbReference>
<dbReference type="RefSeq" id="WP_014932589.1">
    <property type="nucleotide sequence ID" value="NC_018604.1"/>
</dbReference>
<dbReference type="HOGENOM" id="CLU_1913064_0_0_12"/>
<accession>K0JFB6</accession>
<dbReference type="PATRIC" id="fig|1161918.5.peg.2574"/>
<dbReference type="AlphaFoldDB" id="K0JFB6"/>